<feature type="compositionally biased region" description="Low complexity" evidence="9">
    <location>
        <begin position="801"/>
        <end position="811"/>
    </location>
</feature>
<feature type="region of interest" description="Disordered" evidence="9">
    <location>
        <begin position="669"/>
        <end position="760"/>
    </location>
</feature>
<evidence type="ECO:0000256" key="7">
    <source>
        <dbReference type="ARBA" id="ARBA00023136"/>
    </source>
</evidence>
<keyword evidence="5" id="KW-0862">Zinc</keyword>
<dbReference type="AlphaFoldDB" id="A0AAV5APM3"/>
<feature type="compositionally biased region" description="Polar residues" evidence="9">
    <location>
        <begin position="359"/>
        <end position="379"/>
    </location>
</feature>
<name>A0AAV5APM3_9AGAM</name>
<evidence type="ECO:0000256" key="3">
    <source>
        <dbReference type="ARBA" id="ARBA00022723"/>
    </source>
</evidence>
<feature type="compositionally biased region" description="Low complexity" evidence="9">
    <location>
        <begin position="108"/>
        <end position="130"/>
    </location>
</feature>
<dbReference type="PANTHER" id="PTHR47168:SF1">
    <property type="entry name" value="OS02G0798600 PROTEIN"/>
    <property type="match status" value="1"/>
</dbReference>
<feature type="region of interest" description="Disordered" evidence="9">
    <location>
        <begin position="192"/>
        <end position="211"/>
    </location>
</feature>
<evidence type="ECO:0000313" key="11">
    <source>
        <dbReference type="EMBL" id="GJJ15702.1"/>
    </source>
</evidence>
<feature type="region of interest" description="Disordered" evidence="9">
    <location>
        <begin position="873"/>
        <end position="940"/>
    </location>
</feature>
<organism evidence="11 12">
    <name type="scientific">Clathrus columnatus</name>
    <dbReference type="NCBI Taxonomy" id="1419009"/>
    <lineage>
        <taxon>Eukaryota</taxon>
        <taxon>Fungi</taxon>
        <taxon>Dikarya</taxon>
        <taxon>Basidiomycota</taxon>
        <taxon>Agaricomycotina</taxon>
        <taxon>Agaricomycetes</taxon>
        <taxon>Phallomycetidae</taxon>
        <taxon>Phallales</taxon>
        <taxon>Clathraceae</taxon>
        <taxon>Clathrus</taxon>
    </lineage>
</organism>
<feature type="compositionally biased region" description="Polar residues" evidence="9">
    <location>
        <begin position="780"/>
        <end position="795"/>
    </location>
</feature>
<keyword evidence="7" id="KW-0472">Membrane</keyword>
<feature type="compositionally biased region" description="Low complexity" evidence="9">
    <location>
        <begin position="83"/>
        <end position="94"/>
    </location>
</feature>
<evidence type="ECO:0000256" key="9">
    <source>
        <dbReference type="SAM" id="MobiDB-lite"/>
    </source>
</evidence>
<keyword evidence="12" id="KW-1185">Reference proteome</keyword>
<dbReference type="PANTHER" id="PTHR47168">
    <property type="entry name" value="RING ZINC FINGER DOMAIN SUPERFAMILY PROTEIN-RELATED"/>
    <property type="match status" value="1"/>
</dbReference>
<evidence type="ECO:0000256" key="8">
    <source>
        <dbReference type="PROSITE-ProRule" id="PRU00175"/>
    </source>
</evidence>
<keyword evidence="4 8" id="KW-0863">Zinc-finger</keyword>
<comment type="caution">
    <text evidence="11">The sequence shown here is derived from an EMBL/GenBank/DDBJ whole genome shotgun (WGS) entry which is preliminary data.</text>
</comment>
<feature type="compositionally biased region" description="Polar residues" evidence="9">
    <location>
        <begin position="421"/>
        <end position="430"/>
    </location>
</feature>
<dbReference type="InterPro" id="IPR051653">
    <property type="entry name" value="E3_ligase_sorting_rcpt"/>
</dbReference>
<protein>
    <recommendedName>
        <fullName evidence="10">RING-type domain-containing protein</fullName>
    </recommendedName>
</protein>
<feature type="compositionally biased region" description="Low complexity" evidence="9">
    <location>
        <begin position="1"/>
        <end position="14"/>
    </location>
</feature>
<dbReference type="InterPro" id="IPR001841">
    <property type="entry name" value="Znf_RING"/>
</dbReference>
<dbReference type="EMBL" id="BPWL01000011">
    <property type="protein sequence ID" value="GJJ15702.1"/>
    <property type="molecule type" value="Genomic_DNA"/>
</dbReference>
<feature type="compositionally biased region" description="Polar residues" evidence="9">
    <location>
        <begin position="926"/>
        <end position="936"/>
    </location>
</feature>
<evidence type="ECO:0000259" key="10">
    <source>
        <dbReference type="PROSITE" id="PS50089"/>
    </source>
</evidence>
<accession>A0AAV5APM3</accession>
<evidence type="ECO:0000256" key="2">
    <source>
        <dbReference type="ARBA" id="ARBA00022692"/>
    </source>
</evidence>
<feature type="region of interest" description="Disordered" evidence="9">
    <location>
        <begin position="335"/>
        <end position="501"/>
    </location>
</feature>
<feature type="compositionally biased region" description="Polar residues" evidence="9">
    <location>
        <begin position="533"/>
        <end position="546"/>
    </location>
</feature>
<feature type="compositionally biased region" description="Polar residues" evidence="9">
    <location>
        <begin position="229"/>
        <end position="247"/>
    </location>
</feature>
<dbReference type="GO" id="GO:0008270">
    <property type="term" value="F:zinc ion binding"/>
    <property type="evidence" value="ECO:0007669"/>
    <property type="project" value="UniProtKB-KW"/>
</dbReference>
<comment type="subcellular location">
    <subcellularLocation>
        <location evidence="1">Membrane</location>
        <topology evidence="1">Single-pass membrane protein</topology>
    </subcellularLocation>
</comment>
<keyword evidence="2" id="KW-0812">Transmembrane</keyword>
<reference evidence="11" key="1">
    <citation type="submission" date="2021-10" db="EMBL/GenBank/DDBJ databases">
        <title>De novo Genome Assembly of Clathrus columnatus (Basidiomycota, Fungi) Using Illumina and Nanopore Sequence Data.</title>
        <authorList>
            <person name="Ogiso-Tanaka E."/>
            <person name="Itagaki H."/>
            <person name="Hosoya T."/>
            <person name="Hosaka K."/>
        </authorList>
    </citation>
    <scope>NUCLEOTIDE SEQUENCE</scope>
    <source>
        <strain evidence="11">MO-923</strain>
    </source>
</reference>
<sequence>MGNLNSSLSNRKNSQPILPTSVESPDAQDPVINQRLDMPDVDREETAGLGQSATGKRKSLLNFSSLRKRQRTIEKSDNQIVESPDSSPSRPWRSGLGRSRIRPTSVLLSPSTSIPPRRPSSAILSSPAPTGIKRKGKGRDEGPISANTISPSNESSRIDDAPPMLNSELPVAEEEMPLSEQVLMELRNLQTDTSTKNNDTMTAEGSGNTVANLKEEAITNDWRNARPYTPQSTRAEASSLTQISDTLGSWMGGIGRANETNSLPNEAEPPMSPPINNPDPSPHSPSTPTPAANTVPEVSPSIVQNSSAGRRPLPPTGTGTIVVVQGVVHTADVRQSHQLSHQPPVSHRPPRPVSSTPTLRNLSHSQTTEPPSLTRSTTPQPNPRRSRFSSLTDTLRQRSSSRTPTSSRTRNANPLVEDISDNSSRSQSVLSLGLDNPSSDSETSASLTEASSSVGAVVSTDDISTEELFYRPPRYDHPANSSLNESETRGRNSFADDDNDAELSPGSIEVLGTLLSVATAATAASLVSGTTEPIFQSGLTGPSGNRSTEDPFTGLPRSVNPRHNTGADRMRSAWDNLRDRFSRSRRRNFEDDPPTEGEGTREQMVREMARAFNLNLGQNSPEREEERPGSPDSAQMTSSTDAPEGSFERFLHNLQVDLRTALAEDYAARRSRGRARGSDATNQENQTSGHLPISSDNRAESHTTSTQNPVADSASDSYQPRSPRSVSIDLPLMPAAAESPNTAGSEARPQATGVTGQPGAGINWWRLYRFPPMVMASSPSTMSNDIASSSDSTTVPAGIASQTTQPSQPQPNRVDIARSGDTLPRPTEFTDHQDQQPPRQQHPQPQPSQQQEQQQQQQQQHLIVVGLQSVPVNRNFPSEGNPFSEAEHAAGFPPEPTRGRPWPLRAASSASRAFTRMGRRNDDSLTENQPSNNGNTEARERHAGRTYLIFVIGGKEQRLLSVVLKEPHPNCARPSYLGYYPPNHGIVTGADDMNSFEALWYAMDVFLPYSSSILSLFSRELAELIGQVKPQVASKEEIEQSGLEVLKASRLSEYEGINKVASNTIERCLICLDDYEPDDDVRLLTCRHAFHRNCVDKCVLDYGQVE</sequence>
<feature type="compositionally biased region" description="Polar residues" evidence="9">
    <location>
        <begin position="632"/>
        <end position="641"/>
    </location>
</feature>
<dbReference type="Proteomes" id="UP001050691">
    <property type="component" value="Unassembled WGS sequence"/>
</dbReference>
<feature type="region of interest" description="Disordered" evidence="9">
    <location>
        <begin position="614"/>
        <end position="644"/>
    </location>
</feature>
<dbReference type="InterPro" id="IPR013083">
    <property type="entry name" value="Znf_RING/FYVE/PHD"/>
</dbReference>
<feature type="compositionally biased region" description="Basic and acidic residues" evidence="9">
    <location>
        <begin position="37"/>
        <end position="46"/>
    </location>
</feature>
<dbReference type="GO" id="GO:0016020">
    <property type="term" value="C:membrane"/>
    <property type="evidence" value="ECO:0007669"/>
    <property type="project" value="UniProtKB-SubCell"/>
</dbReference>
<evidence type="ECO:0000256" key="5">
    <source>
        <dbReference type="ARBA" id="ARBA00022833"/>
    </source>
</evidence>
<feature type="domain" description="RING-type" evidence="10">
    <location>
        <begin position="1068"/>
        <end position="1097"/>
    </location>
</feature>
<feature type="compositionally biased region" description="Low complexity" evidence="9">
    <location>
        <begin position="835"/>
        <end position="860"/>
    </location>
</feature>
<proteinExistence type="predicted"/>
<dbReference type="Gene3D" id="3.30.40.10">
    <property type="entry name" value="Zinc/RING finger domain, C3HC4 (zinc finger)"/>
    <property type="match status" value="1"/>
</dbReference>
<feature type="region of interest" description="Disordered" evidence="9">
    <location>
        <begin position="533"/>
        <end position="575"/>
    </location>
</feature>
<evidence type="ECO:0000256" key="1">
    <source>
        <dbReference type="ARBA" id="ARBA00004167"/>
    </source>
</evidence>
<dbReference type="PROSITE" id="PS50089">
    <property type="entry name" value="ZF_RING_2"/>
    <property type="match status" value="1"/>
</dbReference>
<evidence type="ECO:0000256" key="4">
    <source>
        <dbReference type="ARBA" id="ARBA00022771"/>
    </source>
</evidence>
<feature type="compositionally biased region" description="Basic and acidic residues" evidence="9">
    <location>
        <begin position="565"/>
        <end position="575"/>
    </location>
</feature>
<feature type="compositionally biased region" description="Pro residues" evidence="9">
    <location>
        <begin position="270"/>
        <end position="288"/>
    </location>
</feature>
<feature type="region of interest" description="Disordered" evidence="9">
    <location>
        <begin position="217"/>
        <end position="319"/>
    </location>
</feature>
<evidence type="ECO:0000256" key="6">
    <source>
        <dbReference type="ARBA" id="ARBA00022989"/>
    </source>
</evidence>
<feature type="region of interest" description="Disordered" evidence="9">
    <location>
        <begin position="780"/>
        <end position="860"/>
    </location>
</feature>
<feature type="region of interest" description="Disordered" evidence="9">
    <location>
        <begin position="1"/>
        <end position="167"/>
    </location>
</feature>
<gene>
    <name evidence="11" type="ORF">Clacol_009980</name>
</gene>
<dbReference type="SUPFAM" id="SSF57850">
    <property type="entry name" value="RING/U-box"/>
    <property type="match status" value="1"/>
</dbReference>
<feature type="compositionally biased region" description="Polar residues" evidence="9">
    <location>
        <begin position="702"/>
        <end position="725"/>
    </location>
</feature>
<dbReference type="SMART" id="SM00184">
    <property type="entry name" value="RING"/>
    <property type="match status" value="1"/>
</dbReference>
<feature type="compositionally biased region" description="Low complexity" evidence="9">
    <location>
        <begin position="438"/>
        <end position="453"/>
    </location>
</feature>
<feature type="compositionally biased region" description="Low complexity" evidence="9">
    <location>
        <begin position="397"/>
        <end position="410"/>
    </location>
</feature>
<keyword evidence="3" id="KW-0479">Metal-binding</keyword>
<evidence type="ECO:0000313" key="12">
    <source>
        <dbReference type="Proteomes" id="UP001050691"/>
    </source>
</evidence>
<dbReference type="Pfam" id="PF17123">
    <property type="entry name" value="zf-RING_11"/>
    <property type="match status" value="1"/>
</dbReference>
<keyword evidence="6" id="KW-1133">Transmembrane helix</keyword>
<feature type="compositionally biased region" description="Polar residues" evidence="9">
    <location>
        <begin position="145"/>
        <end position="155"/>
    </location>
</feature>
<feature type="compositionally biased region" description="Polar residues" evidence="9">
    <location>
        <begin position="679"/>
        <end position="689"/>
    </location>
</feature>